<dbReference type="GO" id="GO:0010506">
    <property type="term" value="P:regulation of autophagy"/>
    <property type="evidence" value="ECO:0007669"/>
    <property type="project" value="InterPro"/>
</dbReference>
<evidence type="ECO:0000259" key="6">
    <source>
        <dbReference type="PROSITE" id="PS50011"/>
    </source>
</evidence>
<keyword evidence="4" id="KW-0418">Kinase</keyword>
<feature type="non-terminal residue" evidence="7">
    <location>
        <position position="1"/>
    </location>
</feature>
<keyword evidence="5" id="KW-0067">ATP-binding</keyword>
<dbReference type="GO" id="GO:0034727">
    <property type="term" value="P:piecemeal microautophagy of the nucleus"/>
    <property type="evidence" value="ECO:0007669"/>
    <property type="project" value="TreeGrafter"/>
</dbReference>
<dbReference type="GO" id="GO:0005524">
    <property type="term" value="F:ATP binding"/>
    <property type="evidence" value="ECO:0007669"/>
    <property type="project" value="UniProtKB-KW"/>
</dbReference>
<proteinExistence type="predicted"/>
<evidence type="ECO:0000313" key="7">
    <source>
        <dbReference type="EMBL" id="EGO26925.1"/>
    </source>
</evidence>
<name>F8NSE7_SERL9</name>
<feature type="domain" description="Protein kinase" evidence="6">
    <location>
        <begin position="1"/>
        <end position="77"/>
    </location>
</feature>
<dbReference type="PANTHER" id="PTHR24348">
    <property type="entry name" value="SERINE/THREONINE-PROTEIN KINASE UNC-51-RELATED"/>
    <property type="match status" value="1"/>
</dbReference>
<dbReference type="PROSITE" id="PS50011">
    <property type="entry name" value="PROTEIN_KINASE_DOM"/>
    <property type="match status" value="1"/>
</dbReference>
<gene>
    <name evidence="7" type="ORF">SERLADRAFT_343729</name>
</gene>
<organism>
    <name type="scientific">Serpula lacrymans var. lacrymans (strain S7.9)</name>
    <name type="common">Dry rot fungus</name>
    <dbReference type="NCBI Taxonomy" id="578457"/>
    <lineage>
        <taxon>Eukaryota</taxon>
        <taxon>Fungi</taxon>
        <taxon>Dikarya</taxon>
        <taxon>Basidiomycota</taxon>
        <taxon>Agaricomycotina</taxon>
        <taxon>Agaricomycetes</taxon>
        <taxon>Agaricomycetidae</taxon>
        <taxon>Boletales</taxon>
        <taxon>Coniophorineae</taxon>
        <taxon>Serpulaceae</taxon>
        <taxon>Serpula</taxon>
    </lineage>
</organism>
<dbReference type="InterPro" id="IPR011009">
    <property type="entry name" value="Kinase-like_dom_sf"/>
</dbReference>
<keyword evidence="2" id="KW-0808">Transferase</keyword>
<dbReference type="Pfam" id="PF00069">
    <property type="entry name" value="Pkinase"/>
    <property type="match status" value="1"/>
</dbReference>
<evidence type="ECO:0000256" key="5">
    <source>
        <dbReference type="ARBA" id="ARBA00022840"/>
    </source>
</evidence>
<evidence type="ECO:0000256" key="4">
    <source>
        <dbReference type="ARBA" id="ARBA00022777"/>
    </source>
</evidence>
<dbReference type="HOGENOM" id="CLU_2644871_0_0_1"/>
<dbReference type="EMBL" id="GL945432">
    <property type="protein sequence ID" value="EGO26925.1"/>
    <property type="molecule type" value="Genomic_DNA"/>
</dbReference>
<dbReference type="Proteomes" id="UP000008064">
    <property type="component" value="Unassembled WGS sequence"/>
</dbReference>
<keyword evidence="3" id="KW-0547">Nucleotide-binding</keyword>
<dbReference type="InterPro" id="IPR000719">
    <property type="entry name" value="Prot_kinase_dom"/>
</dbReference>
<feature type="non-terminal residue" evidence="7">
    <location>
        <position position="77"/>
    </location>
</feature>
<dbReference type="AlphaFoldDB" id="F8NSE7"/>
<accession>F8NSE7</accession>
<evidence type="ECO:0000256" key="3">
    <source>
        <dbReference type="ARBA" id="ARBA00022741"/>
    </source>
</evidence>
<protein>
    <recommendedName>
        <fullName evidence="1">non-specific serine/threonine protein kinase</fullName>
        <ecNumber evidence="1">2.7.11.1</ecNumber>
    </recommendedName>
</protein>
<dbReference type="GO" id="GO:0005829">
    <property type="term" value="C:cytosol"/>
    <property type="evidence" value="ECO:0007669"/>
    <property type="project" value="TreeGrafter"/>
</dbReference>
<dbReference type="SUPFAM" id="SSF56112">
    <property type="entry name" value="Protein kinase-like (PK-like)"/>
    <property type="match status" value="1"/>
</dbReference>
<dbReference type="PANTHER" id="PTHR24348:SF22">
    <property type="entry name" value="NON-SPECIFIC SERINE_THREONINE PROTEIN KINASE"/>
    <property type="match status" value="1"/>
</dbReference>
<sequence>LKIADFGFARSLPNAMMAETLCGSPLYMAPEILRYEKYDAKADLWSVGAVLYEMAVGKPPYRAMNHVELLKKIEHSK</sequence>
<evidence type="ECO:0000256" key="2">
    <source>
        <dbReference type="ARBA" id="ARBA00022679"/>
    </source>
</evidence>
<dbReference type="RefSeq" id="XP_007317098.1">
    <property type="nucleotide sequence ID" value="XM_007317036.1"/>
</dbReference>
<dbReference type="Gene3D" id="1.10.510.10">
    <property type="entry name" value="Transferase(Phosphotransferase) domain 1"/>
    <property type="match status" value="1"/>
</dbReference>
<reference evidence="7" key="1">
    <citation type="submission" date="2011-04" db="EMBL/GenBank/DDBJ databases">
        <title>Evolution of plant cell wall degrading machinery underlies the functional diversity of forest fungi.</title>
        <authorList>
            <consortium name="US DOE Joint Genome Institute (JGI-PGF)"/>
            <person name="Eastwood D.C."/>
            <person name="Floudas D."/>
            <person name="Binder M."/>
            <person name="Majcherczyk A."/>
            <person name="Schneider P."/>
            <person name="Aerts A."/>
            <person name="Asiegbu F.O."/>
            <person name="Baker S.E."/>
            <person name="Barry K."/>
            <person name="Bendiksby M."/>
            <person name="Blumentritt M."/>
            <person name="Coutinho P.M."/>
            <person name="Cullen D."/>
            <person name="Cullen D."/>
            <person name="Gathman A."/>
            <person name="Goodell B."/>
            <person name="Henrissat B."/>
            <person name="Ihrmark K."/>
            <person name="Kauserud H."/>
            <person name="Kohler A."/>
            <person name="LaButti K."/>
            <person name="Lapidus A."/>
            <person name="Lavin J.L."/>
            <person name="Lee Y.-H."/>
            <person name="Lindquist E."/>
            <person name="Lilly W."/>
            <person name="Lucas S."/>
            <person name="Morin E."/>
            <person name="Murat C."/>
            <person name="Oguiza J.A."/>
            <person name="Park J."/>
            <person name="Pisabarro A.G."/>
            <person name="Riley R."/>
            <person name="Rosling A."/>
            <person name="Salamov A."/>
            <person name="Schmidt O."/>
            <person name="Schmutz J."/>
            <person name="Skrede I."/>
            <person name="Stenlid J."/>
            <person name="Wiebenga A."/>
            <person name="Xie X."/>
            <person name="Kues U."/>
            <person name="Hibbett D.S."/>
            <person name="Hoffmeister D."/>
            <person name="Hogberg N."/>
            <person name="Martin F."/>
            <person name="Grigoriev I.V."/>
            <person name="Watkinson S.C."/>
        </authorList>
    </citation>
    <scope>NUCLEOTIDE SEQUENCE</scope>
    <source>
        <strain evidence="7">S7.9</strain>
    </source>
</reference>
<dbReference type="GO" id="GO:0000422">
    <property type="term" value="P:autophagy of mitochondrion"/>
    <property type="evidence" value="ECO:0007669"/>
    <property type="project" value="TreeGrafter"/>
</dbReference>
<dbReference type="InterPro" id="IPR045269">
    <property type="entry name" value="Atg1-like"/>
</dbReference>
<dbReference type="GO" id="GO:0000045">
    <property type="term" value="P:autophagosome assembly"/>
    <property type="evidence" value="ECO:0007669"/>
    <property type="project" value="TreeGrafter"/>
</dbReference>
<dbReference type="GO" id="GO:0004674">
    <property type="term" value="F:protein serine/threonine kinase activity"/>
    <property type="evidence" value="ECO:0007669"/>
    <property type="project" value="UniProtKB-EC"/>
</dbReference>
<dbReference type="GO" id="GO:0005776">
    <property type="term" value="C:autophagosome"/>
    <property type="evidence" value="ECO:0007669"/>
    <property type="project" value="TreeGrafter"/>
</dbReference>
<evidence type="ECO:0000256" key="1">
    <source>
        <dbReference type="ARBA" id="ARBA00012513"/>
    </source>
</evidence>
<dbReference type="OrthoDB" id="346907at2759"/>
<dbReference type="GO" id="GO:0042594">
    <property type="term" value="P:response to starvation"/>
    <property type="evidence" value="ECO:0007669"/>
    <property type="project" value="TreeGrafter"/>
</dbReference>
<dbReference type="GO" id="GO:0034045">
    <property type="term" value="C:phagophore assembly site membrane"/>
    <property type="evidence" value="ECO:0007669"/>
    <property type="project" value="TreeGrafter"/>
</dbReference>
<dbReference type="GO" id="GO:0061709">
    <property type="term" value="P:reticulophagy"/>
    <property type="evidence" value="ECO:0007669"/>
    <property type="project" value="TreeGrafter"/>
</dbReference>
<dbReference type="KEGG" id="sla:SERLADRAFT_343729"/>
<dbReference type="EC" id="2.7.11.1" evidence="1"/>
<dbReference type="GeneID" id="18809000"/>